<dbReference type="InterPro" id="IPR043502">
    <property type="entry name" value="DNA/RNA_pol_sf"/>
</dbReference>
<keyword evidence="4" id="KW-1185">Reference proteome</keyword>
<feature type="region of interest" description="Disordered" evidence="1">
    <location>
        <begin position="35"/>
        <end position="60"/>
    </location>
</feature>
<dbReference type="Proteomes" id="UP000734854">
    <property type="component" value="Unassembled WGS sequence"/>
</dbReference>
<dbReference type="InterPro" id="IPR013103">
    <property type="entry name" value="RVT_2"/>
</dbReference>
<reference evidence="3 4" key="1">
    <citation type="submission" date="2020-08" db="EMBL/GenBank/DDBJ databases">
        <title>Plant Genome Project.</title>
        <authorList>
            <person name="Zhang R.-G."/>
        </authorList>
    </citation>
    <scope>NUCLEOTIDE SEQUENCE [LARGE SCALE GENOMIC DNA]</scope>
    <source>
        <tissue evidence="3">Rhizome</tissue>
    </source>
</reference>
<comment type="caution">
    <text evidence="3">The sequence shown here is derived from an EMBL/GenBank/DDBJ whole genome shotgun (WGS) entry which is preliminary data.</text>
</comment>
<dbReference type="CDD" id="cd09272">
    <property type="entry name" value="RNase_HI_RT_Ty1"/>
    <property type="match status" value="1"/>
</dbReference>
<evidence type="ECO:0000313" key="3">
    <source>
        <dbReference type="EMBL" id="KAG6476218.1"/>
    </source>
</evidence>
<dbReference type="Pfam" id="PF07727">
    <property type="entry name" value="RVT_2"/>
    <property type="match status" value="1"/>
</dbReference>
<dbReference type="EMBL" id="JACMSC010000018">
    <property type="protein sequence ID" value="KAG6476218.1"/>
    <property type="molecule type" value="Genomic_DNA"/>
</dbReference>
<accession>A0A8J5F0M5</accession>
<dbReference type="AlphaFoldDB" id="A0A8J5F0M5"/>
<dbReference type="SUPFAM" id="SSF56672">
    <property type="entry name" value="DNA/RNA polymerases"/>
    <property type="match status" value="1"/>
</dbReference>
<feature type="compositionally biased region" description="Low complexity" evidence="1">
    <location>
        <begin position="35"/>
        <end position="53"/>
    </location>
</feature>
<proteinExistence type="predicted"/>
<dbReference type="PANTHER" id="PTHR11439">
    <property type="entry name" value="GAG-POL-RELATED RETROTRANSPOSON"/>
    <property type="match status" value="1"/>
</dbReference>
<feature type="domain" description="Reverse transcriptase Ty1/copia-type" evidence="2">
    <location>
        <begin position="106"/>
        <end position="212"/>
    </location>
</feature>
<evidence type="ECO:0000259" key="2">
    <source>
        <dbReference type="Pfam" id="PF07727"/>
    </source>
</evidence>
<name>A0A8J5F0M5_ZINOF</name>
<gene>
    <name evidence="3" type="ORF">ZIOFF_065456</name>
</gene>
<sequence length="509" mass="57250">MVEDALDTDEVIVVADIEAGTEDVAPPATVVVPMTRASSPSTSSSSTHTTTSPDSHEGPVRFRSIADIYTNTEEVVGINEEENEVMLMMSEEPACYQEAATEACWSLVELGFKKCLQEHAVYTRGEGEASILVGVYVDDLIVTGGSTEKINKFKQQMMTEFEMSDLGLLSYYLGIEVEQQKSRISLRQSAYAKKIPSQFKMADCNAIKHPMEPKTQLHKDLEGTPVDATEYRRIVGCLRYLLHTRPDLSYSVGMAGRYMERPTIMHHRVIKQILRYLKGTIYFGLVYIKGPQEIGIFGYSDSDLAGDLDGRKSTSGITFYFNESLVSWNSQKQKTVALSSCEAEFMAATTAACHALWLRSLASELTGVKPKPFAAQKNRRWKLLHYVLPSPDRRSRLRICRDLPLFPEQKTLSHCVADAGTNASGVNPPILADGIAEVGIATDLAKKRRLLDRRWMKKIAVQIEYEAGKAQELVDRRAVMEEMWWSCCWKLEGLSWKEDEKRKEMRDGR</sequence>
<evidence type="ECO:0000313" key="4">
    <source>
        <dbReference type="Proteomes" id="UP000734854"/>
    </source>
</evidence>
<evidence type="ECO:0000256" key="1">
    <source>
        <dbReference type="SAM" id="MobiDB-lite"/>
    </source>
</evidence>
<dbReference type="PANTHER" id="PTHR11439:SF515">
    <property type="entry name" value="GAG-POL POLYPROTEIN"/>
    <property type="match status" value="1"/>
</dbReference>
<protein>
    <recommendedName>
        <fullName evidence="2">Reverse transcriptase Ty1/copia-type domain-containing protein</fullName>
    </recommendedName>
</protein>
<organism evidence="3 4">
    <name type="scientific">Zingiber officinale</name>
    <name type="common">Ginger</name>
    <name type="synonym">Amomum zingiber</name>
    <dbReference type="NCBI Taxonomy" id="94328"/>
    <lineage>
        <taxon>Eukaryota</taxon>
        <taxon>Viridiplantae</taxon>
        <taxon>Streptophyta</taxon>
        <taxon>Embryophyta</taxon>
        <taxon>Tracheophyta</taxon>
        <taxon>Spermatophyta</taxon>
        <taxon>Magnoliopsida</taxon>
        <taxon>Liliopsida</taxon>
        <taxon>Zingiberales</taxon>
        <taxon>Zingiberaceae</taxon>
        <taxon>Zingiber</taxon>
    </lineage>
</organism>